<reference evidence="2" key="2">
    <citation type="submission" date="2021-01" db="EMBL/GenBank/DDBJ databases">
        <authorList>
            <person name="Kang M."/>
        </authorList>
    </citation>
    <scope>NUCLEOTIDE SEQUENCE</scope>
    <source>
        <strain evidence="2">KACC 17527</strain>
    </source>
</reference>
<accession>A0A934WPX4</accession>
<protein>
    <submittedName>
        <fullName evidence="2">Uncharacterized protein</fullName>
    </submittedName>
</protein>
<dbReference type="AlphaFoldDB" id="A0A934WPX4"/>
<evidence type="ECO:0000313" key="2">
    <source>
        <dbReference type="EMBL" id="MBK6008810.1"/>
    </source>
</evidence>
<dbReference type="EMBL" id="JAEPWM010000012">
    <property type="protein sequence ID" value="MBK6008810.1"/>
    <property type="molecule type" value="Genomic_DNA"/>
</dbReference>
<name>A0A934WPX4_9BURK</name>
<proteinExistence type="predicted"/>
<organism evidence="2 3">
    <name type="scientific">Ramlibacter ginsenosidimutans</name>
    <dbReference type="NCBI Taxonomy" id="502333"/>
    <lineage>
        <taxon>Bacteria</taxon>
        <taxon>Pseudomonadati</taxon>
        <taxon>Pseudomonadota</taxon>
        <taxon>Betaproteobacteria</taxon>
        <taxon>Burkholderiales</taxon>
        <taxon>Comamonadaceae</taxon>
        <taxon>Ramlibacter</taxon>
    </lineage>
</organism>
<dbReference type="Proteomes" id="UP000630528">
    <property type="component" value="Unassembled WGS sequence"/>
</dbReference>
<feature type="region of interest" description="Disordered" evidence="1">
    <location>
        <begin position="40"/>
        <end position="65"/>
    </location>
</feature>
<comment type="caution">
    <text evidence="2">The sequence shown here is derived from an EMBL/GenBank/DDBJ whole genome shotgun (WGS) entry which is preliminary data.</text>
</comment>
<gene>
    <name evidence="2" type="ORF">JJB11_22160</name>
</gene>
<keyword evidence="3" id="KW-1185">Reference proteome</keyword>
<evidence type="ECO:0000256" key="1">
    <source>
        <dbReference type="SAM" id="MobiDB-lite"/>
    </source>
</evidence>
<evidence type="ECO:0000313" key="3">
    <source>
        <dbReference type="Proteomes" id="UP000630528"/>
    </source>
</evidence>
<sequence length="79" mass="8452">MQGEPDSSAVPVALVQARQCAKGYWVWRVSVCPYCGRQHTHGAGDGPRPTGLGHRSAHCSTRSDDAARGYELRQLGGTS</sequence>
<dbReference type="RefSeq" id="WP_201176724.1">
    <property type="nucleotide sequence ID" value="NZ_JAEPWM010000012.1"/>
</dbReference>
<reference evidence="2" key="1">
    <citation type="journal article" date="2012" name="J. Microbiol. Biotechnol.">
        <title>Ramlibacter ginsenosidimutans sp. nov., with ginsenoside-converting activity.</title>
        <authorList>
            <person name="Wang L."/>
            <person name="An D.S."/>
            <person name="Kim S.G."/>
            <person name="Jin F.X."/>
            <person name="Kim S.C."/>
            <person name="Lee S.T."/>
            <person name="Im W.T."/>
        </authorList>
    </citation>
    <scope>NUCLEOTIDE SEQUENCE</scope>
    <source>
        <strain evidence="2">KACC 17527</strain>
    </source>
</reference>